<protein>
    <recommendedName>
        <fullName evidence="7">XK-related protein</fullName>
    </recommendedName>
</protein>
<dbReference type="InterPro" id="IPR018629">
    <property type="entry name" value="XK-rel"/>
</dbReference>
<comment type="subcellular location">
    <subcellularLocation>
        <location evidence="1">Cell membrane</location>
        <topology evidence="1">Multi-pass membrane protein</topology>
    </subcellularLocation>
    <subcellularLocation>
        <location evidence="7">Membrane</location>
        <topology evidence="7">Multi-pass membrane protein</topology>
    </subcellularLocation>
</comment>
<reference evidence="8 9" key="1">
    <citation type="submission" date="2020-04" db="EMBL/GenBank/DDBJ databases">
        <authorList>
            <person name="Alioto T."/>
            <person name="Alioto T."/>
            <person name="Gomez Garrido J."/>
        </authorList>
    </citation>
    <scope>NUCLEOTIDE SEQUENCE [LARGE SCALE GENOMIC DNA]</scope>
</reference>
<evidence type="ECO:0000256" key="6">
    <source>
        <dbReference type="ARBA" id="ARBA00023136"/>
    </source>
</evidence>
<dbReference type="AlphaFoldDB" id="A0A8S1CVZ1"/>
<dbReference type="InterPro" id="IPR050895">
    <property type="entry name" value="XK-related_scramblase"/>
</dbReference>
<dbReference type="PANTHER" id="PTHR16024">
    <property type="entry name" value="XK-RELATED PROTEIN"/>
    <property type="match status" value="1"/>
</dbReference>
<proteinExistence type="inferred from homology"/>
<evidence type="ECO:0000256" key="7">
    <source>
        <dbReference type="RuleBase" id="RU910716"/>
    </source>
</evidence>
<dbReference type="Proteomes" id="UP000494165">
    <property type="component" value="Unassembled WGS sequence"/>
</dbReference>
<dbReference type="GO" id="GO:0070782">
    <property type="term" value="P:phosphatidylserine exposure on apoptotic cell surface"/>
    <property type="evidence" value="ECO:0007669"/>
    <property type="project" value="TreeGrafter"/>
</dbReference>
<accession>A0A8S1CVZ1</accession>
<evidence type="ECO:0000256" key="1">
    <source>
        <dbReference type="ARBA" id="ARBA00004651"/>
    </source>
</evidence>
<evidence type="ECO:0000313" key="8">
    <source>
        <dbReference type="EMBL" id="CAB3375570.1"/>
    </source>
</evidence>
<evidence type="ECO:0000256" key="4">
    <source>
        <dbReference type="ARBA" id="ARBA00022692"/>
    </source>
</evidence>
<gene>
    <name evidence="8" type="ORF">CLODIP_2_CD14956</name>
</gene>
<feature type="transmembrane region" description="Helical" evidence="7">
    <location>
        <begin position="112"/>
        <end position="130"/>
    </location>
</feature>
<dbReference type="PANTHER" id="PTHR16024:SF6">
    <property type="entry name" value="XK-RELATED PROTEIN"/>
    <property type="match status" value="1"/>
</dbReference>
<organism evidence="8 9">
    <name type="scientific">Cloeon dipterum</name>
    <dbReference type="NCBI Taxonomy" id="197152"/>
    <lineage>
        <taxon>Eukaryota</taxon>
        <taxon>Metazoa</taxon>
        <taxon>Ecdysozoa</taxon>
        <taxon>Arthropoda</taxon>
        <taxon>Hexapoda</taxon>
        <taxon>Insecta</taxon>
        <taxon>Pterygota</taxon>
        <taxon>Palaeoptera</taxon>
        <taxon>Ephemeroptera</taxon>
        <taxon>Pisciforma</taxon>
        <taxon>Baetidae</taxon>
        <taxon>Cloeon</taxon>
    </lineage>
</organism>
<keyword evidence="3" id="KW-1003">Cell membrane</keyword>
<evidence type="ECO:0000313" key="9">
    <source>
        <dbReference type="Proteomes" id="UP000494165"/>
    </source>
</evidence>
<keyword evidence="9" id="KW-1185">Reference proteome</keyword>
<feature type="transmembrane region" description="Helical" evidence="7">
    <location>
        <begin position="70"/>
        <end position="92"/>
    </location>
</feature>
<keyword evidence="5 7" id="KW-1133">Transmembrane helix</keyword>
<dbReference type="EMBL" id="CADEPI010000114">
    <property type="protein sequence ID" value="CAB3375570.1"/>
    <property type="molecule type" value="Genomic_DNA"/>
</dbReference>
<comment type="caution">
    <text evidence="8">The sequence shown here is derived from an EMBL/GenBank/DDBJ whole genome shotgun (WGS) entry which is preliminary data.</text>
</comment>
<comment type="similarity">
    <text evidence="2 7">Belongs to the XK family.</text>
</comment>
<keyword evidence="6 7" id="KW-0472">Membrane</keyword>
<feature type="transmembrane region" description="Helical" evidence="7">
    <location>
        <begin position="40"/>
        <end position="58"/>
    </location>
</feature>
<evidence type="ECO:0000256" key="3">
    <source>
        <dbReference type="ARBA" id="ARBA00022475"/>
    </source>
</evidence>
<evidence type="ECO:0000256" key="2">
    <source>
        <dbReference type="ARBA" id="ARBA00008789"/>
    </source>
</evidence>
<dbReference type="GO" id="GO:1902742">
    <property type="term" value="P:apoptotic process involved in development"/>
    <property type="evidence" value="ECO:0007669"/>
    <property type="project" value="TreeGrafter"/>
</dbReference>
<evidence type="ECO:0000256" key="5">
    <source>
        <dbReference type="ARBA" id="ARBA00022989"/>
    </source>
</evidence>
<keyword evidence="4 7" id="KW-0812">Transmembrane</keyword>
<sequence>MDSAAGEEANRLTGRAMVCECKDETDTVPNHRFHVHTWELLILLFSISSYIIDLFFDVNLSRVFFQEGHITYAVLTLLFVLVPSMITIALSVRWYMQDEAGEISEKRSKGCWLLRFFVMMLQLAPVLRYADSFHHGWKCRKAEKQKDFENQKRYYKMMLKEDADAALLRVFECFLEAAPQLVLQFTIIMIETKGNTYDDVLNGLGLKDVPQALSIMTSLISIAWSMASYQRSIRFATDHKLNISVAGSALQFTWHILIAGKIICALDLAEAICQLHSNLARWKSLSSQFNLGNNDKSSYERIEQTRMLRFHSNENLIEN</sequence>
<dbReference type="GO" id="GO:0043652">
    <property type="term" value="P:engulfment of apoptotic cell"/>
    <property type="evidence" value="ECO:0007669"/>
    <property type="project" value="TreeGrafter"/>
</dbReference>
<dbReference type="Pfam" id="PF09815">
    <property type="entry name" value="XK-related"/>
    <property type="match status" value="1"/>
</dbReference>
<dbReference type="GO" id="GO:0005886">
    <property type="term" value="C:plasma membrane"/>
    <property type="evidence" value="ECO:0007669"/>
    <property type="project" value="UniProtKB-SubCell"/>
</dbReference>
<name>A0A8S1CVZ1_9INSE</name>